<dbReference type="GO" id="GO:0005737">
    <property type="term" value="C:cytoplasm"/>
    <property type="evidence" value="ECO:0007669"/>
    <property type="project" value="UniProtKB-SubCell"/>
</dbReference>
<dbReference type="Pfam" id="PF01121">
    <property type="entry name" value="CoaE"/>
    <property type="match status" value="1"/>
</dbReference>
<evidence type="ECO:0000313" key="5">
    <source>
        <dbReference type="EMBL" id="PJJ82363.1"/>
    </source>
</evidence>
<dbReference type="EC" id="2.7.1.24" evidence="3 4"/>
<evidence type="ECO:0000256" key="2">
    <source>
        <dbReference type="ARBA" id="ARBA00022840"/>
    </source>
</evidence>
<comment type="caution">
    <text evidence="5">The sequence shown here is derived from an EMBL/GenBank/DDBJ whole genome shotgun (WGS) entry which is preliminary data.</text>
</comment>
<organism evidence="5 6">
    <name type="scientific">Salinibacterium amurskyense</name>
    <dbReference type="NCBI Taxonomy" id="205941"/>
    <lineage>
        <taxon>Bacteria</taxon>
        <taxon>Bacillati</taxon>
        <taxon>Actinomycetota</taxon>
        <taxon>Actinomycetes</taxon>
        <taxon>Micrococcales</taxon>
        <taxon>Microbacteriaceae</taxon>
        <taxon>Salinibacterium</taxon>
    </lineage>
</organism>
<dbReference type="NCBIfam" id="NF002879">
    <property type="entry name" value="PRK03333.1"/>
    <property type="match status" value="1"/>
</dbReference>
<gene>
    <name evidence="3" type="primary">coaE</name>
    <name evidence="5" type="ORF">CLV85_1563</name>
</gene>
<protein>
    <recommendedName>
        <fullName evidence="3 4">Dephospho-CoA kinase</fullName>
        <ecNumber evidence="3 4">2.7.1.24</ecNumber>
    </recommendedName>
    <alternativeName>
        <fullName evidence="3">Dephosphocoenzyme A kinase</fullName>
    </alternativeName>
</protein>
<keyword evidence="6" id="KW-1185">Reference proteome</keyword>
<reference evidence="5 6" key="1">
    <citation type="submission" date="2017-11" db="EMBL/GenBank/DDBJ databases">
        <title>Genomic Encyclopedia of Archaeal and Bacterial Type Strains, Phase II (KMG-II): From Individual Species to Whole Genera.</title>
        <authorList>
            <person name="Goeker M."/>
        </authorList>
    </citation>
    <scope>NUCLEOTIDE SEQUENCE [LARGE SCALE GENOMIC DNA]</scope>
    <source>
        <strain evidence="5 6">DSM 16400</strain>
    </source>
</reference>
<comment type="pathway">
    <text evidence="3">Cofactor biosynthesis; coenzyme A biosynthesis; CoA from (R)-pantothenate: step 5/5.</text>
</comment>
<dbReference type="GO" id="GO:0004140">
    <property type="term" value="F:dephospho-CoA kinase activity"/>
    <property type="evidence" value="ECO:0007669"/>
    <property type="project" value="UniProtKB-UniRule"/>
</dbReference>
<evidence type="ECO:0000256" key="3">
    <source>
        <dbReference type="HAMAP-Rule" id="MF_00376"/>
    </source>
</evidence>
<comment type="subcellular location">
    <subcellularLocation>
        <location evidence="3">Cytoplasm</location>
    </subcellularLocation>
</comment>
<keyword evidence="2 3" id="KW-0067">ATP-binding</keyword>
<comment type="similarity">
    <text evidence="3">Belongs to the CoaE family.</text>
</comment>
<evidence type="ECO:0000256" key="1">
    <source>
        <dbReference type="ARBA" id="ARBA00022741"/>
    </source>
</evidence>
<keyword evidence="3 5" id="KW-0418">Kinase</keyword>
<evidence type="ECO:0000313" key="6">
    <source>
        <dbReference type="Proteomes" id="UP000231742"/>
    </source>
</evidence>
<dbReference type="RefSeq" id="WP_100388965.1">
    <property type="nucleotide sequence ID" value="NZ_BMZU01000001.1"/>
</dbReference>
<dbReference type="InterPro" id="IPR027417">
    <property type="entry name" value="P-loop_NTPase"/>
</dbReference>
<keyword evidence="3" id="KW-0808">Transferase</keyword>
<dbReference type="GO" id="GO:0015937">
    <property type="term" value="P:coenzyme A biosynthetic process"/>
    <property type="evidence" value="ECO:0007669"/>
    <property type="project" value="UniProtKB-UniRule"/>
</dbReference>
<sequence>MHLIALTGGIASGKSTVAARWAEHGAVVVDADVLAREVVEPGSPTLGAIAERFGAHVLRSDGALDRQALGAHIFGDAKAREALNAITHPAISALAHRRFEQAAEQNPGVFVIYDVPLLVESGQPLAKFEAVVTVEADAERRVQRLITHRGMDRSEAERRVASQATGDQRRAIADFVVDSGDDLESTVARADDVWHQLRNKLVPSP</sequence>
<dbReference type="SUPFAM" id="SSF52540">
    <property type="entry name" value="P-loop containing nucleoside triphosphate hydrolases"/>
    <property type="match status" value="1"/>
</dbReference>
<accession>A0A2M9DA52</accession>
<name>A0A2M9DA52_9MICO</name>
<dbReference type="OrthoDB" id="9812943at2"/>
<dbReference type="AlphaFoldDB" id="A0A2M9DA52"/>
<dbReference type="GO" id="GO:0005524">
    <property type="term" value="F:ATP binding"/>
    <property type="evidence" value="ECO:0007669"/>
    <property type="project" value="UniProtKB-UniRule"/>
</dbReference>
<dbReference type="CDD" id="cd02022">
    <property type="entry name" value="DPCK"/>
    <property type="match status" value="1"/>
</dbReference>
<feature type="binding site" evidence="3">
    <location>
        <begin position="11"/>
        <end position="16"/>
    </location>
    <ligand>
        <name>ATP</name>
        <dbReference type="ChEBI" id="CHEBI:30616"/>
    </ligand>
</feature>
<dbReference type="InterPro" id="IPR001977">
    <property type="entry name" value="Depp_CoAkinase"/>
</dbReference>
<evidence type="ECO:0000256" key="4">
    <source>
        <dbReference type="NCBIfam" id="TIGR00152"/>
    </source>
</evidence>
<dbReference type="HAMAP" id="MF_00376">
    <property type="entry name" value="Dephospho_CoA_kinase"/>
    <property type="match status" value="1"/>
</dbReference>
<dbReference type="PANTHER" id="PTHR10695">
    <property type="entry name" value="DEPHOSPHO-COA KINASE-RELATED"/>
    <property type="match status" value="1"/>
</dbReference>
<dbReference type="Proteomes" id="UP000231742">
    <property type="component" value="Unassembled WGS sequence"/>
</dbReference>
<dbReference type="UniPathway" id="UPA00241">
    <property type="reaction ID" value="UER00356"/>
</dbReference>
<comment type="function">
    <text evidence="3">Catalyzes the phosphorylation of the 3'-hydroxyl group of dephosphocoenzyme A to form coenzyme A.</text>
</comment>
<dbReference type="NCBIfam" id="TIGR00152">
    <property type="entry name" value="dephospho-CoA kinase"/>
    <property type="match status" value="1"/>
</dbReference>
<dbReference type="PANTHER" id="PTHR10695:SF46">
    <property type="entry name" value="BIFUNCTIONAL COENZYME A SYNTHASE-RELATED"/>
    <property type="match status" value="1"/>
</dbReference>
<keyword evidence="3" id="KW-0963">Cytoplasm</keyword>
<keyword evidence="3" id="KW-0173">Coenzyme A biosynthesis</keyword>
<dbReference type="Gene3D" id="3.40.50.300">
    <property type="entry name" value="P-loop containing nucleotide triphosphate hydrolases"/>
    <property type="match status" value="1"/>
</dbReference>
<proteinExistence type="inferred from homology"/>
<dbReference type="EMBL" id="PGFH01000001">
    <property type="protein sequence ID" value="PJJ82363.1"/>
    <property type="molecule type" value="Genomic_DNA"/>
</dbReference>
<comment type="catalytic activity">
    <reaction evidence="3">
        <text>3'-dephospho-CoA + ATP = ADP + CoA + H(+)</text>
        <dbReference type="Rhea" id="RHEA:18245"/>
        <dbReference type="ChEBI" id="CHEBI:15378"/>
        <dbReference type="ChEBI" id="CHEBI:30616"/>
        <dbReference type="ChEBI" id="CHEBI:57287"/>
        <dbReference type="ChEBI" id="CHEBI:57328"/>
        <dbReference type="ChEBI" id="CHEBI:456216"/>
        <dbReference type="EC" id="2.7.1.24"/>
    </reaction>
</comment>
<dbReference type="PROSITE" id="PS51219">
    <property type="entry name" value="DPCK"/>
    <property type="match status" value="1"/>
</dbReference>
<keyword evidence="1 3" id="KW-0547">Nucleotide-binding</keyword>